<dbReference type="PANTHER" id="PTHR24292:SF54">
    <property type="entry name" value="CYP9F3-RELATED"/>
    <property type="match status" value="1"/>
</dbReference>
<evidence type="ECO:0000256" key="1">
    <source>
        <dbReference type="ARBA" id="ARBA00001971"/>
    </source>
</evidence>
<dbReference type="InterPro" id="IPR001128">
    <property type="entry name" value="Cyt_P450"/>
</dbReference>
<keyword evidence="6 13" id="KW-0479">Metal-binding</keyword>
<organism evidence="16 17">
    <name type="scientific">Trichogramma kaykai</name>
    <dbReference type="NCBI Taxonomy" id="54128"/>
    <lineage>
        <taxon>Eukaryota</taxon>
        <taxon>Metazoa</taxon>
        <taxon>Ecdysozoa</taxon>
        <taxon>Arthropoda</taxon>
        <taxon>Hexapoda</taxon>
        <taxon>Insecta</taxon>
        <taxon>Pterygota</taxon>
        <taxon>Neoptera</taxon>
        <taxon>Endopterygota</taxon>
        <taxon>Hymenoptera</taxon>
        <taxon>Apocrita</taxon>
        <taxon>Proctotrupomorpha</taxon>
        <taxon>Chalcidoidea</taxon>
        <taxon>Trichogrammatidae</taxon>
        <taxon>Trichogramma</taxon>
    </lineage>
</organism>
<dbReference type="EMBL" id="JBJJXI010000021">
    <property type="protein sequence ID" value="KAL3405336.1"/>
    <property type="molecule type" value="Genomic_DNA"/>
</dbReference>
<proteinExistence type="inferred from homology"/>
<evidence type="ECO:0000256" key="7">
    <source>
        <dbReference type="ARBA" id="ARBA00022824"/>
    </source>
</evidence>
<evidence type="ECO:0000256" key="5">
    <source>
        <dbReference type="ARBA" id="ARBA00022617"/>
    </source>
</evidence>
<protein>
    <recommendedName>
        <fullName evidence="18">Cytochrome P450</fullName>
    </recommendedName>
</protein>
<dbReference type="InterPro" id="IPR050476">
    <property type="entry name" value="Insect_CytP450_Detox"/>
</dbReference>
<accession>A0ABD2XIG3</accession>
<dbReference type="Proteomes" id="UP001627154">
    <property type="component" value="Unassembled WGS sequence"/>
</dbReference>
<keyword evidence="11 14" id="KW-0503">Monooxygenase</keyword>
<comment type="cofactor">
    <cofactor evidence="1 13">
        <name>heme</name>
        <dbReference type="ChEBI" id="CHEBI:30413"/>
    </cofactor>
</comment>
<sequence>MTEYSWTNPVNTKSGSISTNSQLTSACASFLISGFLALVVACLIKKLRSKKYEEFWTQRHLPILVSAPVIGHFWKCFFKLKSLPDHMVHLYRSFPGASYFGASDFFTPVIVVKDTKIVQLIMVKHFNDFSNHSAFVTEEMDPILGKNLFSLKGSRWRHFRNLLSPNFTALKMKQMFELVKRCSAEFVEYFAENPEARESIECKDALSRYTNDVITSTTLGIEVNSMVDRDNEFLMRGHHGSVSSVSLWKFVKVVSYKLVPNLMRFLGIRFLSKADDEFFKGVVTKVVRNREEKGSQRADMIHTLMEARRKQEEGLDDERIEVGIDDIIAQAFIFYSAGFDTASNLMCFLAYELARNPDIQEKARAEVDEYIATNGELTYDGIKDLKYLDMVVNETLRLYPPTPLTDRTCLNAITLPPHREGSEGTKVTQGTKVVIPIFAIQRDPENHPDPERFDPERFSDERRRGITDYNFLPFGAGPRKCIGNRFALMETKVLFFDILRRFALELDAKTANPPVYSKKNFNTVMKDGCWIKLVKRT</sequence>
<evidence type="ECO:0000256" key="14">
    <source>
        <dbReference type="RuleBase" id="RU000461"/>
    </source>
</evidence>
<reference evidence="16 17" key="1">
    <citation type="journal article" date="2024" name="bioRxiv">
        <title>A reference genome for Trichogramma kaykai: A tiny desert-dwelling parasitoid wasp with competing sex-ratio distorters.</title>
        <authorList>
            <person name="Culotta J."/>
            <person name="Lindsey A.R."/>
        </authorList>
    </citation>
    <scope>NUCLEOTIDE SEQUENCE [LARGE SCALE GENOMIC DNA]</scope>
    <source>
        <strain evidence="16 17">KSX58</strain>
    </source>
</reference>
<feature type="transmembrane region" description="Helical" evidence="15">
    <location>
        <begin position="23"/>
        <end position="44"/>
    </location>
</feature>
<evidence type="ECO:0000256" key="2">
    <source>
        <dbReference type="ARBA" id="ARBA00004174"/>
    </source>
</evidence>
<keyword evidence="12 15" id="KW-0472">Membrane</keyword>
<keyword evidence="10 13" id="KW-0408">Iron</keyword>
<dbReference type="PANTHER" id="PTHR24292">
    <property type="entry name" value="CYTOCHROME P450"/>
    <property type="match status" value="1"/>
</dbReference>
<keyword evidence="9 14" id="KW-0560">Oxidoreductase</keyword>
<keyword evidence="17" id="KW-1185">Reference proteome</keyword>
<evidence type="ECO:0000256" key="11">
    <source>
        <dbReference type="ARBA" id="ARBA00023033"/>
    </source>
</evidence>
<comment type="subcellular location">
    <subcellularLocation>
        <location evidence="3">Endoplasmic reticulum membrane</location>
        <topology evidence="3">Peripheral membrane protein</topology>
    </subcellularLocation>
    <subcellularLocation>
        <location evidence="2">Microsome membrane</location>
        <topology evidence="2">Peripheral membrane protein</topology>
    </subcellularLocation>
</comment>
<dbReference type="InterPro" id="IPR017972">
    <property type="entry name" value="Cyt_P450_CS"/>
</dbReference>
<evidence type="ECO:0000256" key="9">
    <source>
        <dbReference type="ARBA" id="ARBA00023002"/>
    </source>
</evidence>
<dbReference type="PRINTS" id="PR00385">
    <property type="entry name" value="P450"/>
</dbReference>
<evidence type="ECO:0000256" key="10">
    <source>
        <dbReference type="ARBA" id="ARBA00023004"/>
    </source>
</evidence>
<evidence type="ECO:0000256" key="13">
    <source>
        <dbReference type="PIRSR" id="PIRSR602401-1"/>
    </source>
</evidence>
<evidence type="ECO:0000256" key="3">
    <source>
        <dbReference type="ARBA" id="ARBA00004406"/>
    </source>
</evidence>
<dbReference type="SUPFAM" id="SSF48264">
    <property type="entry name" value="Cytochrome P450"/>
    <property type="match status" value="1"/>
</dbReference>
<evidence type="ECO:0000313" key="16">
    <source>
        <dbReference type="EMBL" id="KAL3405336.1"/>
    </source>
</evidence>
<evidence type="ECO:0000256" key="6">
    <source>
        <dbReference type="ARBA" id="ARBA00022723"/>
    </source>
</evidence>
<evidence type="ECO:0008006" key="18">
    <source>
        <dbReference type="Google" id="ProtNLM"/>
    </source>
</evidence>
<feature type="binding site" description="axial binding residue" evidence="13">
    <location>
        <position position="481"/>
    </location>
    <ligand>
        <name>heme</name>
        <dbReference type="ChEBI" id="CHEBI:30413"/>
    </ligand>
    <ligandPart>
        <name>Fe</name>
        <dbReference type="ChEBI" id="CHEBI:18248"/>
    </ligandPart>
</feature>
<evidence type="ECO:0000313" key="17">
    <source>
        <dbReference type="Proteomes" id="UP001627154"/>
    </source>
</evidence>
<keyword evidence="8" id="KW-0492">Microsome</keyword>
<keyword evidence="15" id="KW-1133">Transmembrane helix</keyword>
<dbReference type="Pfam" id="PF00067">
    <property type="entry name" value="p450"/>
    <property type="match status" value="1"/>
</dbReference>
<dbReference type="GO" id="GO:0005789">
    <property type="term" value="C:endoplasmic reticulum membrane"/>
    <property type="evidence" value="ECO:0007669"/>
    <property type="project" value="UniProtKB-SubCell"/>
</dbReference>
<evidence type="ECO:0000256" key="8">
    <source>
        <dbReference type="ARBA" id="ARBA00022848"/>
    </source>
</evidence>
<dbReference type="InterPro" id="IPR036396">
    <property type="entry name" value="Cyt_P450_sf"/>
</dbReference>
<dbReference type="CDD" id="cd11056">
    <property type="entry name" value="CYP6-like"/>
    <property type="match status" value="1"/>
</dbReference>
<dbReference type="GO" id="GO:0004497">
    <property type="term" value="F:monooxygenase activity"/>
    <property type="evidence" value="ECO:0007669"/>
    <property type="project" value="UniProtKB-KW"/>
</dbReference>
<dbReference type="FunFam" id="1.10.630.10:FF:000042">
    <property type="entry name" value="Cytochrome P450"/>
    <property type="match status" value="1"/>
</dbReference>
<evidence type="ECO:0000256" key="15">
    <source>
        <dbReference type="SAM" id="Phobius"/>
    </source>
</evidence>
<keyword evidence="15" id="KW-0812">Transmembrane</keyword>
<keyword evidence="5 13" id="KW-0349">Heme</keyword>
<dbReference type="GO" id="GO:0046872">
    <property type="term" value="F:metal ion binding"/>
    <property type="evidence" value="ECO:0007669"/>
    <property type="project" value="UniProtKB-KW"/>
</dbReference>
<dbReference type="AlphaFoldDB" id="A0ABD2XIG3"/>
<evidence type="ECO:0000256" key="12">
    <source>
        <dbReference type="ARBA" id="ARBA00023136"/>
    </source>
</evidence>
<dbReference type="InterPro" id="IPR002401">
    <property type="entry name" value="Cyt_P450_E_grp-I"/>
</dbReference>
<dbReference type="PROSITE" id="PS00086">
    <property type="entry name" value="CYTOCHROME_P450"/>
    <property type="match status" value="1"/>
</dbReference>
<comment type="caution">
    <text evidence="16">The sequence shown here is derived from an EMBL/GenBank/DDBJ whole genome shotgun (WGS) entry which is preliminary data.</text>
</comment>
<evidence type="ECO:0000256" key="4">
    <source>
        <dbReference type="ARBA" id="ARBA00010617"/>
    </source>
</evidence>
<comment type="similarity">
    <text evidence="4 14">Belongs to the cytochrome P450 family.</text>
</comment>
<gene>
    <name evidence="16" type="ORF">TKK_002360</name>
</gene>
<dbReference type="Gene3D" id="1.10.630.10">
    <property type="entry name" value="Cytochrome P450"/>
    <property type="match status" value="1"/>
</dbReference>
<keyword evidence="7" id="KW-0256">Endoplasmic reticulum</keyword>
<dbReference type="PRINTS" id="PR00463">
    <property type="entry name" value="EP450I"/>
</dbReference>
<name>A0ABD2XIG3_9HYME</name>